<sequence>VLMRIRVSMMKITGALLICLAVLTSVSGQEQTADKLGSHDALSQSQIEMVSKIFNDAIPQTHSKIQEFAQQQMTAIENRFSTEMKGMQAQIESFKQLSHQAISTTSQFGEMQKQLISAKQSLQTLADKVKQLELENTVLKENIEQLKESFSTLSHSSWQEWANGAWEKCNQRFDVVFTFLKQQCGWLYTKCLLFNDQYLQHLWPLVIQWTNAAIEWSSAVHKRWRPVLEHHVQNIRFAVKDNTEISPNHIDSFITVETVFAVAFFAVTLFLRLGWELCCRRSKPKESQSFKTSKNDFKRS</sequence>
<keyword evidence="2" id="KW-0472">Membrane</keyword>
<feature type="transmembrane region" description="Helical" evidence="2">
    <location>
        <begin position="253"/>
        <end position="275"/>
    </location>
</feature>
<protein>
    <submittedName>
        <fullName evidence="4">Uncharacterized protein</fullName>
    </submittedName>
</protein>
<keyword evidence="3" id="KW-0732">Signal</keyword>
<feature type="signal peptide" evidence="3">
    <location>
        <begin position="1"/>
        <end position="28"/>
    </location>
</feature>
<dbReference type="EMBL" id="HACM01009287">
    <property type="protein sequence ID" value="CRZ09729.1"/>
    <property type="molecule type" value="Transcribed_RNA"/>
</dbReference>
<keyword evidence="2" id="KW-1133">Transmembrane helix</keyword>
<reference evidence="4" key="1">
    <citation type="submission" date="2015-04" db="EMBL/GenBank/DDBJ databases">
        <title>The genome sequence of the plant pathogenic Rhizarian Plasmodiophora brassicae reveals insights in its biotrophic life cycle and the origin of chitin synthesis.</title>
        <authorList>
            <person name="Schwelm A."/>
            <person name="Fogelqvist J."/>
            <person name="Knaust A."/>
            <person name="Julke S."/>
            <person name="Lilja T."/>
            <person name="Dhandapani V."/>
            <person name="Bonilla-Rosso G."/>
            <person name="Karlsson M."/>
            <person name="Shevchenko A."/>
            <person name="Choi S.R."/>
            <person name="Kim H.G."/>
            <person name="Park J.Y."/>
            <person name="Lim Y.P."/>
            <person name="Ludwig-Muller J."/>
            <person name="Dixelius C."/>
        </authorList>
    </citation>
    <scope>NUCLEOTIDE SEQUENCE</scope>
    <source>
        <tissue evidence="4">Potato root galls</tissue>
    </source>
</reference>
<organism evidence="4">
    <name type="scientific">Spongospora subterranea</name>
    <dbReference type="NCBI Taxonomy" id="70186"/>
    <lineage>
        <taxon>Eukaryota</taxon>
        <taxon>Sar</taxon>
        <taxon>Rhizaria</taxon>
        <taxon>Endomyxa</taxon>
        <taxon>Phytomyxea</taxon>
        <taxon>Plasmodiophorida</taxon>
        <taxon>Plasmodiophoridae</taxon>
        <taxon>Spongospora</taxon>
    </lineage>
</organism>
<feature type="coiled-coil region" evidence="1">
    <location>
        <begin position="115"/>
        <end position="149"/>
    </location>
</feature>
<name>A0A0H5RLX3_9EUKA</name>
<proteinExistence type="predicted"/>
<feature type="chain" id="PRO_5005223304" evidence="3">
    <location>
        <begin position="29"/>
        <end position="300"/>
    </location>
</feature>
<accession>A0A0H5RLX3</accession>
<keyword evidence="2" id="KW-0812">Transmembrane</keyword>
<evidence type="ECO:0000256" key="2">
    <source>
        <dbReference type="SAM" id="Phobius"/>
    </source>
</evidence>
<keyword evidence="1" id="KW-0175">Coiled coil</keyword>
<evidence type="ECO:0000313" key="4">
    <source>
        <dbReference type="EMBL" id="CRZ09729.1"/>
    </source>
</evidence>
<dbReference type="AlphaFoldDB" id="A0A0H5RLX3"/>
<dbReference type="SUPFAM" id="SSF90257">
    <property type="entry name" value="Myosin rod fragments"/>
    <property type="match status" value="1"/>
</dbReference>
<evidence type="ECO:0000256" key="1">
    <source>
        <dbReference type="SAM" id="Coils"/>
    </source>
</evidence>
<feature type="non-terminal residue" evidence="4">
    <location>
        <position position="1"/>
    </location>
</feature>
<evidence type="ECO:0000256" key="3">
    <source>
        <dbReference type="SAM" id="SignalP"/>
    </source>
</evidence>